<dbReference type="EMBL" id="ABWN01000027">
    <property type="protein sequence ID" value="EFF68670.1"/>
    <property type="molecule type" value="Genomic_DNA"/>
</dbReference>
<dbReference type="AlphaFoldDB" id="D4RZC6"/>
<proteinExistence type="predicted"/>
<name>D4RZC6_9FIRM</name>
<protein>
    <submittedName>
        <fullName evidence="1">Uncharacterized protein</fullName>
    </submittedName>
</protein>
<accession>D4RZC6</accession>
<evidence type="ECO:0000313" key="1">
    <source>
        <dbReference type="EMBL" id="EFF68670.1"/>
    </source>
</evidence>
<dbReference type="HOGENOM" id="CLU_1692219_0_0_9"/>
<keyword evidence="2" id="KW-1185">Reference proteome</keyword>
<dbReference type="GeneID" id="98919123"/>
<comment type="caution">
    <text evidence="1">The sequence shown here is derived from an EMBL/GenBank/DDBJ whole genome shotgun (WGS) entry which is preliminary data.</text>
</comment>
<dbReference type="STRING" id="45851.BHV86_04730"/>
<reference evidence="1 2" key="1">
    <citation type="submission" date="2010-02" db="EMBL/GenBank/DDBJ databases">
        <authorList>
            <person name="Weinstock G."/>
            <person name="Sodergren E."/>
            <person name="Clifton S."/>
            <person name="Fulton L."/>
            <person name="Fulton B."/>
            <person name="Courtney L."/>
            <person name="Fronick C."/>
            <person name="Harrison M."/>
            <person name="Strong C."/>
            <person name="Farmer C."/>
            <person name="Delahaunty K."/>
            <person name="Markovic C."/>
            <person name="Hall O."/>
            <person name="Minx P."/>
            <person name="Tomlinson C."/>
            <person name="Mitreva M."/>
            <person name="Nelson J."/>
            <person name="Hou S."/>
            <person name="Wollam A."/>
            <person name="Pepin K.H."/>
            <person name="Johnson M."/>
            <person name="Bhonagiri V."/>
            <person name="Zhang X."/>
            <person name="Suruliraj S."/>
            <person name="Warren W."/>
            <person name="Chinwalla A."/>
            <person name="Mardis E.R."/>
            <person name="Wilson R.K."/>
        </authorList>
    </citation>
    <scope>NUCLEOTIDE SEQUENCE [LARGE SCALE GENOMIC DNA]</scope>
    <source>
        <strain evidence="1 2">DSM 2876</strain>
    </source>
</reference>
<organism evidence="1 2">
    <name type="scientific">Eshraghiella crossota DSM 2876</name>
    <dbReference type="NCBI Taxonomy" id="511680"/>
    <lineage>
        <taxon>Bacteria</taxon>
        <taxon>Bacillati</taxon>
        <taxon>Bacillota</taxon>
        <taxon>Clostridia</taxon>
        <taxon>Lachnospirales</taxon>
        <taxon>Lachnospiraceae</taxon>
        <taxon>Eshraghiella</taxon>
    </lineage>
</organism>
<dbReference type="Proteomes" id="UP000006238">
    <property type="component" value="Unassembled WGS sequence"/>
</dbReference>
<dbReference type="RefSeq" id="WP_005602592.1">
    <property type="nucleotide sequence ID" value="NZ_GG663523.1"/>
</dbReference>
<sequence length="155" mass="18642">MELVYDYVSEERKEEVKKMGILTPYGGLFEPRLKFGNLKYVKSEDEYYLFRRIIPMVEYSEYENDGIRYLFICGKKYYYVETPTKDIVIKDETMDGYFYVYKNVNISEIEELTDEEIAVLVDALSMELKHGTLYNKDLKVYCTIYYNNKLMLKEF</sequence>
<evidence type="ECO:0000313" key="2">
    <source>
        <dbReference type="Proteomes" id="UP000006238"/>
    </source>
</evidence>
<gene>
    <name evidence="1" type="ORF">BUTYVIB_01192</name>
</gene>